<keyword evidence="5" id="KW-0282">Flagellum</keyword>
<keyword evidence="1 4" id="KW-0963">Cytoplasm</keyword>
<keyword evidence="5" id="KW-0969">Cilium</keyword>
<proteinExistence type="inferred from homology"/>
<keyword evidence="6" id="KW-1185">Reference proteome</keyword>
<dbReference type="HAMAP" id="MF_01185">
    <property type="entry name" value="FliW"/>
    <property type="match status" value="1"/>
</dbReference>
<dbReference type="EMBL" id="JBHSOW010000115">
    <property type="protein sequence ID" value="MFC5653077.1"/>
    <property type="molecule type" value="Genomic_DNA"/>
</dbReference>
<dbReference type="InterPro" id="IPR003775">
    <property type="entry name" value="Flagellar_assembly_factor_FliW"/>
</dbReference>
<dbReference type="PANTHER" id="PTHR39190">
    <property type="entry name" value="FLAGELLAR ASSEMBLY FACTOR FLIW"/>
    <property type="match status" value="1"/>
</dbReference>
<organism evidence="5 6">
    <name type="scientific">Paenibacillus solisilvae</name>
    <dbReference type="NCBI Taxonomy" id="2486751"/>
    <lineage>
        <taxon>Bacteria</taxon>
        <taxon>Bacillati</taxon>
        <taxon>Bacillota</taxon>
        <taxon>Bacilli</taxon>
        <taxon>Bacillales</taxon>
        <taxon>Paenibacillaceae</taxon>
        <taxon>Paenibacillus</taxon>
    </lineage>
</organism>
<reference evidence="6" key="1">
    <citation type="journal article" date="2019" name="Int. J. Syst. Evol. Microbiol.">
        <title>The Global Catalogue of Microorganisms (GCM) 10K type strain sequencing project: providing services to taxonomists for standard genome sequencing and annotation.</title>
        <authorList>
            <consortium name="The Broad Institute Genomics Platform"/>
            <consortium name="The Broad Institute Genome Sequencing Center for Infectious Disease"/>
            <person name="Wu L."/>
            <person name="Ma J."/>
        </authorList>
    </citation>
    <scope>NUCLEOTIDE SEQUENCE [LARGE SCALE GENOMIC DNA]</scope>
    <source>
        <strain evidence="6">CGMCC 1.3240</strain>
    </source>
</reference>
<comment type="subunit">
    <text evidence="4">Interacts with translational regulator CsrA and flagellin(s).</text>
</comment>
<comment type="similarity">
    <text evidence="4">Belongs to the FliW family.</text>
</comment>
<evidence type="ECO:0000256" key="1">
    <source>
        <dbReference type="ARBA" id="ARBA00022490"/>
    </source>
</evidence>
<name>A0ABW0W4R9_9BACL</name>
<evidence type="ECO:0000313" key="5">
    <source>
        <dbReference type="EMBL" id="MFC5653077.1"/>
    </source>
</evidence>
<accession>A0ABW0W4R9</accession>
<evidence type="ECO:0000313" key="6">
    <source>
        <dbReference type="Proteomes" id="UP001596047"/>
    </source>
</evidence>
<dbReference type="NCBIfam" id="NF009793">
    <property type="entry name" value="PRK13285.1-1"/>
    <property type="match status" value="1"/>
</dbReference>
<dbReference type="InterPro" id="IPR024046">
    <property type="entry name" value="Flagellar_assmbl_FliW_dom_sf"/>
</dbReference>
<dbReference type="PANTHER" id="PTHR39190:SF1">
    <property type="entry name" value="FLAGELLAR ASSEMBLY FACTOR FLIW"/>
    <property type="match status" value="1"/>
</dbReference>
<evidence type="ECO:0000256" key="4">
    <source>
        <dbReference type="HAMAP-Rule" id="MF_01185"/>
    </source>
</evidence>
<dbReference type="Pfam" id="PF02623">
    <property type="entry name" value="FliW"/>
    <property type="match status" value="1"/>
</dbReference>
<comment type="caution">
    <text evidence="5">The sequence shown here is derived from an EMBL/GenBank/DDBJ whole genome shotgun (WGS) entry which is preliminary data.</text>
</comment>
<keyword evidence="2 4" id="KW-1005">Bacterial flagellum biogenesis</keyword>
<comment type="subcellular location">
    <subcellularLocation>
        <location evidence="4">Cytoplasm</location>
    </subcellularLocation>
</comment>
<dbReference type="SUPFAM" id="SSF141457">
    <property type="entry name" value="BH3618-like"/>
    <property type="match status" value="1"/>
</dbReference>
<comment type="function">
    <text evidence="4">Acts as an anti-CsrA protein, binds CsrA and prevents it from repressing translation of its target genes, one of which is flagellin. Binds to flagellin and participates in the assembly of the flagellum.</text>
</comment>
<evidence type="ECO:0000256" key="2">
    <source>
        <dbReference type="ARBA" id="ARBA00022795"/>
    </source>
</evidence>
<keyword evidence="4" id="KW-0143">Chaperone</keyword>
<sequence length="144" mass="16182">MELQTSRFGQLTVSEDEIYTFSNGIPGFEDQTSFVVVASEDDQPFAYLQSISDERLVFVIADPFFFYPDYDFELPESAVAELGVTSVDQVMIRSIISIGERLDTATINLVAPIVFNLGNQTAKQVVLGRTTYLTRHPLFEANKR</sequence>
<dbReference type="RefSeq" id="WP_379191732.1">
    <property type="nucleotide sequence ID" value="NZ_JBHSOW010000115.1"/>
</dbReference>
<dbReference type="Gene3D" id="2.30.290.10">
    <property type="entry name" value="BH3618-like"/>
    <property type="match status" value="1"/>
</dbReference>
<dbReference type="Proteomes" id="UP001596047">
    <property type="component" value="Unassembled WGS sequence"/>
</dbReference>
<protein>
    <recommendedName>
        <fullName evidence="4">Flagellar assembly factor FliW</fullName>
    </recommendedName>
</protein>
<gene>
    <name evidence="4 5" type="primary">fliW</name>
    <name evidence="5" type="ORF">ACFPYJ_29000</name>
</gene>
<keyword evidence="5" id="KW-0966">Cell projection</keyword>
<keyword evidence="3 4" id="KW-0810">Translation regulation</keyword>
<evidence type="ECO:0000256" key="3">
    <source>
        <dbReference type="ARBA" id="ARBA00022845"/>
    </source>
</evidence>